<reference evidence="3" key="5">
    <citation type="submission" date="2018-04" db="UniProtKB">
        <authorList>
            <consortium name="EnsemblFungi"/>
        </authorList>
    </citation>
    <scope>IDENTIFICATION</scope>
    <source>
        <strain evidence="3">R3-111a-1</strain>
    </source>
</reference>
<dbReference type="HOGENOM" id="CLU_1304928_0_0_1"/>
<keyword evidence="4" id="KW-1185">Reference proteome</keyword>
<reference evidence="4" key="1">
    <citation type="submission" date="2010-07" db="EMBL/GenBank/DDBJ databases">
        <title>The genome sequence of Gaeumannomyces graminis var. tritici strain R3-111a-1.</title>
        <authorList>
            <consortium name="The Broad Institute Genome Sequencing Platform"/>
            <person name="Ma L.-J."/>
            <person name="Dead R."/>
            <person name="Young S."/>
            <person name="Zeng Q."/>
            <person name="Koehrsen M."/>
            <person name="Alvarado L."/>
            <person name="Berlin A."/>
            <person name="Chapman S.B."/>
            <person name="Chen Z."/>
            <person name="Freedman E."/>
            <person name="Gellesch M."/>
            <person name="Goldberg J."/>
            <person name="Griggs A."/>
            <person name="Gujja S."/>
            <person name="Heilman E.R."/>
            <person name="Heiman D."/>
            <person name="Hepburn T."/>
            <person name="Howarth C."/>
            <person name="Jen D."/>
            <person name="Larson L."/>
            <person name="Mehta T."/>
            <person name="Neiman D."/>
            <person name="Pearson M."/>
            <person name="Roberts A."/>
            <person name="Saif S."/>
            <person name="Shea T."/>
            <person name="Shenoy N."/>
            <person name="Sisk P."/>
            <person name="Stolte C."/>
            <person name="Sykes S."/>
            <person name="Walk T."/>
            <person name="White J."/>
            <person name="Yandava C."/>
            <person name="Haas B."/>
            <person name="Nusbaum C."/>
            <person name="Birren B."/>
        </authorList>
    </citation>
    <scope>NUCLEOTIDE SEQUENCE [LARGE SCALE GENOMIC DNA]</scope>
    <source>
        <strain evidence="4">R3-111a-1</strain>
    </source>
</reference>
<dbReference type="Proteomes" id="UP000006039">
    <property type="component" value="Unassembled WGS sequence"/>
</dbReference>
<proteinExistence type="predicted"/>
<name>J3NPX8_GAET3</name>
<feature type="region of interest" description="Disordered" evidence="1">
    <location>
        <begin position="124"/>
        <end position="144"/>
    </location>
</feature>
<reference evidence="2" key="3">
    <citation type="submission" date="2010-09" db="EMBL/GenBank/DDBJ databases">
        <title>Annotation of Gaeumannomyces graminis var. tritici R3-111a-1.</title>
        <authorList>
            <consortium name="The Broad Institute Genome Sequencing Platform"/>
            <person name="Ma L.-J."/>
            <person name="Dead R."/>
            <person name="Young S.K."/>
            <person name="Zeng Q."/>
            <person name="Gargeya S."/>
            <person name="Fitzgerald M."/>
            <person name="Haas B."/>
            <person name="Abouelleil A."/>
            <person name="Alvarado L."/>
            <person name="Arachchi H.M."/>
            <person name="Berlin A."/>
            <person name="Brown A."/>
            <person name="Chapman S.B."/>
            <person name="Chen Z."/>
            <person name="Dunbar C."/>
            <person name="Freedman E."/>
            <person name="Gearin G."/>
            <person name="Gellesch M."/>
            <person name="Goldberg J."/>
            <person name="Griggs A."/>
            <person name="Gujja S."/>
            <person name="Heiman D."/>
            <person name="Howarth C."/>
            <person name="Larson L."/>
            <person name="Lui A."/>
            <person name="MacDonald P.J.P."/>
            <person name="Mehta T."/>
            <person name="Montmayeur A."/>
            <person name="Murphy C."/>
            <person name="Neiman D."/>
            <person name="Pearson M."/>
            <person name="Priest M."/>
            <person name="Roberts A."/>
            <person name="Saif S."/>
            <person name="Shea T."/>
            <person name="Shenoy N."/>
            <person name="Sisk P."/>
            <person name="Stolte C."/>
            <person name="Sykes S."/>
            <person name="Yandava C."/>
            <person name="Wortman J."/>
            <person name="Nusbaum C."/>
            <person name="Birren B."/>
        </authorList>
    </citation>
    <scope>NUCLEOTIDE SEQUENCE</scope>
    <source>
        <strain evidence="2">R3-111a-1</strain>
    </source>
</reference>
<evidence type="ECO:0000313" key="4">
    <source>
        <dbReference type="Proteomes" id="UP000006039"/>
    </source>
</evidence>
<dbReference type="AlphaFoldDB" id="J3NPX8"/>
<reference evidence="3" key="4">
    <citation type="journal article" date="2015" name="G3 (Bethesda)">
        <title>Genome sequences of three phytopathogenic species of the Magnaporthaceae family of fungi.</title>
        <authorList>
            <person name="Okagaki L.H."/>
            <person name="Nunes C.C."/>
            <person name="Sailsbery J."/>
            <person name="Clay B."/>
            <person name="Brown D."/>
            <person name="John T."/>
            <person name="Oh Y."/>
            <person name="Young N."/>
            <person name="Fitzgerald M."/>
            <person name="Haas B.J."/>
            <person name="Zeng Q."/>
            <person name="Young S."/>
            <person name="Adiconis X."/>
            <person name="Fan L."/>
            <person name="Levin J.Z."/>
            <person name="Mitchell T.K."/>
            <person name="Okubara P.A."/>
            <person name="Farman M.L."/>
            <person name="Kohn L.M."/>
            <person name="Birren B."/>
            <person name="Ma L.-J."/>
            <person name="Dean R.A."/>
        </authorList>
    </citation>
    <scope>NUCLEOTIDE SEQUENCE</scope>
    <source>
        <strain evidence="3">R3-111a-1</strain>
    </source>
</reference>
<accession>J3NPX8</accession>
<gene>
    <name evidence="3" type="primary">20343794</name>
    <name evidence="2" type="ORF">GGTG_03336</name>
</gene>
<dbReference type="RefSeq" id="XP_009219379.1">
    <property type="nucleotide sequence ID" value="XM_009221115.1"/>
</dbReference>
<evidence type="ECO:0000313" key="2">
    <source>
        <dbReference type="EMBL" id="EJT78234.1"/>
    </source>
</evidence>
<dbReference type="VEuPathDB" id="FungiDB:GGTG_03336"/>
<protein>
    <submittedName>
        <fullName evidence="2 3">Uncharacterized protein</fullName>
    </submittedName>
</protein>
<sequence length="211" mass="23372">MLPERRGRSGSPARWTVHEAACDDAPNDITRAPSRDLQPYVVGMLRNMHPCLRLDFYPPVWALRLAVSVGPMGLLLVSATASIHPSKVIKLTQPQTVSPEQNALLRPSMPPSRLDDTRGLRHSSYSQTAQPAWRGEVGRQPMPARPMRIPARARKASASPCCLECRHPSPGRAKRALCLELIRMTDSASSCQLFEQVDSSFPESSRGYLHN</sequence>
<evidence type="ECO:0000313" key="3">
    <source>
        <dbReference type="EnsemblFungi" id="EJT78234"/>
    </source>
</evidence>
<dbReference type="GeneID" id="20343794"/>
<dbReference type="EMBL" id="GL385396">
    <property type="protein sequence ID" value="EJT78234.1"/>
    <property type="molecule type" value="Genomic_DNA"/>
</dbReference>
<dbReference type="EnsemblFungi" id="EJT78234">
    <property type="protein sequence ID" value="EJT78234"/>
    <property type="gene ID" value="GGTG_03336"/>
</dbReference>
<reference evidence="2" key="2">
    <citation type="submission" date="2010-07" db="EMBL/GenBank/DDBJ databases">
        <authorList>
            <consortium name="The Broad Institute Genome Sequencing Platform"/>
            <consortium name="Broad Institute Genome Sequencing Center for Infectious Disease"/>
            <person name="Ma L.-J."/>
            <person name="Dead R."/>
            <person name="Young S."/>
            <person name="Zeng Q."/>
            <person name="Koehrsen M."/>
            <person name="Alvarado L."/>
            <person name="Berlin A."/>
            <person name="Chapman S.B."/>
            <person name="Chen Z."/>
            <person name="Freedman E."/>
            <person name="Gellesch M."/>
            <person name="Goldberg J."/>
            <person name="Griggs A."/>
            <person name="Gujja S."/>
            <person name="Heilman E.R."/>
            <person name="Heiman D."/>
            <person name="Hepburn T."/>
            <person name="Howarth C."/>
            <person name="Jen D."/>
            <person name="Larson L."/>
            <person name="Mehta T."/>
            <person name="Neiman D."/>
            <person name="Pearson M."/>
            <person name="Roberts A."/>
            <person name="Saif S."/>
            <person name="Shea T."/>
            <person name="Shenoy N."/>
            <person name="Sisk P."/>
            <person name="Stolte C."/>
            <person name="Sykes S."/>
            <person name="Walk T."/>
            <person name="White J."/>
            <person name="Yandava C."/>
            <person name="Haas B."/>
            <person name="Nusbaum C."/>
            <person name="Birren B."/>
        </authorList>
    </citation>
    <scope>NUCLEOTIDE SEQUENCE</scope>
    <source>
        <strain evidence="2">R3-111a-1</strain>
    </source>
</reference>
<evidence type="ECO:0000256" key="1">
    <source>
        <dbReference type="SAM" id="MobiDB-lite"/>
    </source>
</evidence>
<organism evidence="2">
    <name type="scientific">Gaeumannomyces tritici (strain R3-111a-1)</name>
    <name type="common">Wheat and barley take-all root rot fungus</name>
    <name type="synonym">Gaeumannomyces graminis var. tritici</name>
    <dbReference type="NCBI Taxonomy" id="644352"/>
    <lineage>
        <taxon>Eukaryota</taxon>
        <taxon>Fungi</taxon>
        <taxon>Dikarya</taxon>
        <taxon>Ascomycota</taxon>
        <taxon>Pezizomycotina</taxon>
        <taxon>Sordariomycetes</taxon>
        <taxon>Sordariomycetidae</taxon>
        <taxon>Magnaporthales</taxon>
        <taxon>Magnaporthaceae</taxon>
        <taxon>Gaeumannomyces</taxon>
    </lineage>
</organism>